<dbReference type="InterPro" id="IPR003607">
    <property type="entry name" value="HD/PDEase_dom"/>
</dbReference>
<dbReference type="PROSITE" id="PS51832">
    <property type="entry name" value="HD_GYP"/>
    <property type="match status" value="1"/>
</dbReference>
<reference evidence="2 3" key="1">
    <citation type="journal article" date="2016" name="Nat. Commun.">
        <title>Thousands of microbial genomes shed light on interconnected biogeochemical processes in an aquifer system.</title>
        <authorList>
            <person name="Anantharaman K."/>
            <person name="Brown C.T."/>
            <person name="Hug L.A."/>
            <person name="Sharon I."/>
            <person name="Castelle C.J."/>
            <person name="Probst A.J."/>
            <person name="Thomas B.C."/>
            <person name="Singh A."/>
            <person name="Wilkins M.J."/>
            <person name="Karaoz U."/>
            <person name="Brodie E.L."/>
            <person name="Williams K.H."/>
            <person name="Hubbard S.S."/>
            <person name="Banfield J.F."/>
        </authorList>
    </citation>
    <scope>NUCLEOTIDE SEQUENCE [LARGE SCALE GENOMIC DNA]</scope>
</reference>
<dbReference type="InterPro" id="IPR006675">
    <property type="entry name" value="HDIG_dom"/>
</dbReference>
<dbReference type="GO" id="GO:0008081">
    <property type="term" value="F:phosphoric diester hydrolase activity"/>
    <property type="evidence" value="ECO:0007669"/>
    <property type="project" value="UniProtKB-ARBA"/>
</dbReference>
<dbReference type="InterPro" id="IPR052020">
    <property type="entry name" value="Cyclic_di-GMP/3'3'-cGAMP_PDE"/>
</dbReference>
<comment type="caution">
    <text evidence="2">The sequence shown here is derived from an EMBL/GenBank/DDBJ whole genome shotgun (WGS) entry which is preliminary data.</text>
</comment>
<feature type="domain" description="HD-GYP" evidence="1">
    <location>
        <begin position="258"/>
        <end position="452"/>
    </location>
</feature>
<dbReference type="SMART" id="SM00471">
    <property type="entry name" value="HDc"/>
    <property type="match status" value="1"/>
</dbReference>
<dbReference type="PANTHER" id="PTHR45228:SF5">
    <property type="entry name" value="CYCLIC DI-GMP PHOSPHODIESTERASE VC_1348-RELATED"/>
    <property type="match status" value="1"/>
</dbReference>
<sequence>MNDQLLLSEVIGAFSYALDLTEGQPPGHCLRSCWIGVHVGKELGLDQSTLWDLYYTLLLKDAGCSSNAARMCELYGGDELIVKREFTKLNSDNLMEVVNFLLKHTGMGRGMRERIQLIANLAKNGKKLAAELVTTRCERGAAIARQLGFNETVAAGIHCMGEYWNGKGRPTGMGGEDIPLGSRVALLSQVADVFHSIGGPDRAKQEVRTHHGTWLDPKLVEAFEAAAARREFWHGLAADDVEVRVRDLEPESRAIVLDEDQLDAIATAFAQVVDSKSPYTYGHSTRVAHFAEAVAEELGLPPVRRRWLCRGALLHDIGKLGVSNSILDKPGSLTEEEWEQMRAHPRHTEEILARLHPFAELALVAGAHHERLDGTGYPKRISAAEIKMETRVITISDIFDAITADRPYRKAMPLGQALEIMQKMRGTAIDPDCLEALHACLPKLIASSQIAQ</sequence>
<dbReference type="PANTHER" id="PTHR45228">
    <property type="entry name" value="CYCLIC DI-GMP PHOSPHODIESTERASE TM_0186-RELATED"/>
    <property type="match status" value="1"/>
</dbReference>
<evidence type="ECO:0000259" key="1">
    <source>
        <dbReference type="PROSITE" id="PS51832"/>
    </source>
</evidence>
<dbReference type="CDD" id="cd00077">
    <property type="entry name" value="HDc"/>
    <property type="match status" value="1"/>
</dbReference>
<gene>
    <name evidence="2" type="ORF">A2W18_01600</name>
</gene>
<dbReference type="Proteomes" id="UP000179076">
    <property type="component" value="Unassembled WGS sequence"/>
</dbReference>
<dbReference type="InterPro" id="IPR037522">
    <property type="entry name" value="HD_GYP_dom"/>
</dbReference>
<dbReference type="Pfam" id="PF13487">
    <property type="entry name" value="HD_5"/>
    <property type="match status" value="2"/>
</dbReference>
<name>A0A1F6V208_9PROT</name>
<dbReference type="SUPFAM" id="SSF109604">
    <property type="entry name" value="HD-domain/PDEase-like"/>
    <property type="match status" value="2"/>
</dbReference>
<proteinExistence type="predicted"/>
<organism evidence="2 3">
    <name type="scientific">Candidatus Muproteobacteria bacterium RBG_16_60_9</name>
    <dbReference type="NCBI Taxonomy" id="1817755"/>
    <lineage>
        <taxon>Bacteria</taxon>
        <taxon>Pseudomonadati</taxon>
        <taxon>Pseudomonadota</taxon>
        <taxon>Candidatus Muproteobacteria</taxon>
    </lineage>
</organism>
<dbReference type="Gene3D" id="1.10.3210.10">
    <property type="entry name" value="Hypothetical protein af1432"/>
    <property type="match status" value="2"/>
</dbReference>
<evidence type="ECO:0000313" key="3">
    <source>
        <dbReference type="Proteomes" id="UP000179076"/>
    </source>
</evidence>
<dbReference type="NCBIfam" id="TIGR00277">
    <property type="entry name" value="HDIG"/>
    <property type="match status" value="1"/>
</dbReference>
<protein>
    <submittedName>
        <fullName evidence="2">Metal-dependent phosphohydrolase</fullName>
    </submittedName>
</protein>
<dbReference type="AlphaFoldDB" id="A0A1F6V208"/>
<dbReference type="EMBL" id="MFSP01000148">
    <property type="protein sequence ID" value="OGI63703.1"/>
    <property type="molecule type" value="Genomic_DNA"/>
</dbReference>
<keyword evidence="2" id="KW-0378">Hydrolase</keyword>
<evidence type="ECO:0000313" key="2">
    <source>
        <dbReference type="EMBL" id="OGI63703.1"/>
    </source>
</evidence>
<accession>A0A1F6V208</accession>